<comment type="caution">
    <text evidence="2">The sequence shown here is derived from an EMBL/GenBank/DDBJ whole genome shotgun (WGS) entry which is preliminary data.</text>
</comment>
<protein>
    <submittedName>
        <fullName evidence="2">Uncharacterized protein</fullName>
    </submittedName>
</protein>
<feature type="transmembrane region" description="Helical" evidence="1">
    <location>
        <begin position="70"/>
        <end position="95"/>
    </location>
</feature>
<gene>
    <name evidence="2" type="ORF">UV58_C0002G0064</name>
</gene>
<evidence type="ECO:0000313" key="2">
    <source>
        <dbReference type="EMBL" id="KKS83054.1"/>
    </source>
</evidence>
<keyword evidence="1" id="KW-0812">Transmembrane</keyword>
<reference evidence="2 3" key="1">
    <citation type="journal article" date="2015" name="Nature">
        <title>rRNA introns, odd ribosomes, and small enigmatic genomes across a large radiation of phyla.</title>
        <authorList>
            <person name="Brown C.T."/>
            <person name="Hug L.A."/>
            <person name="Thomas B.C."/>
            <person name="Sharon I."/>
            <person name="Castelle C.J."/>
            <person name="Singh A."/>
            <person name="Wilkins M.J."/>
            <person name="Williams K.H."/>
            <person name="Banfield J.F."/>
        </authorList>
    </citation>
    <scope>NUCLEOTIDE SEQUENCE [LARGE SCALE GENOMIC DNA]</scope>
</reference>
<dbReference type="InterPro" id="IPR043993">
    <property type="entry name" value="T4SS_pilin"/>
</dbReference>
<proteinExistence type="predicted"/>
<keyword evidence="1" id="KW-0472">Membrane</keyword>
<sequence>MKTIKKNRLFLTSGSLLALVTIFIAASFVGGVLSTQTADGEEINIAPFKDQSVVGSPGLQGEEYKIFENVIYSIVSYVYMAFGAAAIFFILLAAYNFLIGGQDEKKLATAKTQLKYAVIAIVIALISGGASLIINSFLLKAGE</sequence>
<organism evidence="2 3">
    <name type="scientific">Candidatus Wolfebacteria bacterium GW2011_GWC1_43_10</name>
    <dbReference type="NCBI Taxonomy" id="1619011"/>
    <lineage>
        <taxon>Bacteria</taxon>
        <taxon>Candidatus Wolfeibacteriota</taxon>
    </lineage>
</organism>
<dbReference type="AlphaFoldDB" id="A0A0G1CCA9"/>
<accession>A0A0G1CCA9</accession>
<name>A0A0G1CCA9_9BACT</name>
<keyword evidence="1" id="KW-1133">Transmembrane helix</keyword>
<dbReference type="EMBL" id="LCFA01000002">
    <property type="protein sequence ID" value="KKS83054.1"/>
    <property type="molecule type" value="Genomic_DNA"/>
</dbReference>
<dbReference type="Pfam" id="PF18895">
    <property type="entry name" value="T4SS_pilin"/>
    <property type="match status" value="1"/>
</dbReference>
<evidence type="ECO:0000313" key="3">
    <source>
        <dbReference type="Proteomes" id="UP000034810"/>
    </source>
</evidence>
<evidence type="ECO:0000256" key="1">
    <source>
        <dbReference type="SAM" id="Phobius"/>
    </source>
</evidence>
<dbReference type="Proteomes" id="UP000034810">
    <property type="component" value="Unassembled WGS sequence"/>
</dbReference>
<feature type="transmembrane region" description="Helical" evidence="1">
    <location>
        <begin position="116"/>
        <end position="138"/>
    </location>
</feature>